<evidence type="ECO:0000313" key="16">
    <source>
        <dbReference type="EMBL" id="MBA2875249.1"/>
    </source>
</evidence>
<evidence type="ECO:0000256" key="11">
    <source>
        <dbReference type="PIRSR" id="PIRSR000382-1"/>
    </source>
</evidence>
<evidence type="ECO:0000259" key="15">
    <source>
        <dbReference type="Pfam" id="PF08267"/>
    </source>
</evidence>
<feature type="domain" description="Cobalamin-independent methionine synthase MetE N-terminal" evidence="15">
    <location>
        <begin position="5"/>
        <end position="311"/>
    </location>
</feature>
<dbReference type="InterPro" id="IPR006276">
    <property type="entry name" value="Cobalamin-indep_Met_synthase"/>
</dbReference>
<evidence type="ECO:0000259" key="14">
    <source>
        <dbReference type="Pfam" id="PF01717"/>
    </source>
</evidence>
<evidence type="ECO:0000256" key="5">
    <source>
        <dbReference type="ARBA" id="ARBA00022605"/>
    </source>
</evidence>
<proteinExistence type="inferred from homology"/>
<reference evidence="16 17" key="1">
    <citation type="submission" date="2020-07" db="EMBL/GenBank/DDBJ databases">
        <title>Genomic Encyclopedia of Type Strains, Phase IV (KMG-IV): sequencing the most valuable type-strain genomes for metagenomic binning, comparative biology and taxonomic classification.</title>
        <authorList>
            <person name="Goeker M."/>
        </authorList>
    </citation>
    <scope>NUCLEOTIDE SEQUENCE [LARGE SCALE GENOMIC DNA]</scope>
    <source>
        <strain evidence="16 17">DSM 15730</strain>
    </source>
</reference>
<dbReference type="GO" id="GO:0003871">
    <property type="term" value="F:5-methyltetrahydropteroyltriglutamate-homocysteine S-methyltransferase activity"/>
    <property type="evidence" value="ECO:0007669"/>
    <property type="project" value="UniProtKB-UniRule"/>
</dbReference>
<evidence type="ECO:0000256" key="6">
    <source>
        <dbReference type="ARBA" id="ARBA00022679"/>
    </source>
</evidence>
<dbReference type="InterPro" id="IPR038071">
    <property type="entry name" value="UROD/MetE-like_sf"/>
</dbReference>
<feature type="binding site" evidence="10">
    <location>
        <position position="666"/>
    </location>
    <ligand>
        <name>Zn(2+)</name>
        <dbReference type="ChEBI" id="CHEBI:29105"/>
        <note>catalytic</note>
    </ligand>
</feature>
<keyword evidence="10" id="KW-0677">Repeat</keyword>
<protein>
    <recommendedName>
        <fullName evidence="10">5-methyltetrahydropteroyltriglutamate--homocysteine methyltransferase</fullName>
        <ecNumber evidence="10">2.1.1.14</ecNumber>
    </recommendedName>
    <alternativeName>
        <fullName evidence="10">Cobalamin-independent methionine synthase</fullName>
    </alternativeName>
    <alternativeName>
        <fullName evidence="10">Methionine synthase, vitamin-B12 independent isozyme</fullName>
    </alternativeName>
</protein>
<evidence type="ECO:0000256" key="8">
    <source>
        <dbReference type="ARBA" id="ARBA00022833"/>
    </source>
</evidence>
<comment type="pathway">
    <text evidence="2 10">Amino-acid biosynthesis; L-methionine biosynthesis via de novo pathway; L-methionine from L-homocysteine (MetE route): step 1/1.</text>
</comment>
<gene>
    <name evidence="10" type="primary">metE</name>
    <name evidence="16" type="ORF">HNR31_002022</name>
</gene>
<dbReference type="PANTHER" id="PTHR30519">
    <property type="entry name" value="5-METHYLTETRAHYDROPTEROYLTRIGLUTAMATE--HOMOCYSTEINE METHYLTRANSFERASE"/>
    <property type="match status" value="1"/>
</dbReference>
<comment type="cofactor">
    <cofactor evidence="10">
        <name>Zn(2+)</name>
        <dbReference type="ChEBI" id="CHEBI:29105"/>
    </cofactor>
    <text evidence="10">Binds 1 zinc ion per subunit.</text>
</comment>
<dbReference type="HAMAP" id="MF_00172">
    <property type="entry name" value="Meth_synth"/>
    <property type="match status" value="1"/>
</dbReference>
<evidence type="ECO:0000256" key="9">
    <source>
        <dbReference type="ARBA" id="ARBA00023167"/>
    </source>
</evidence>
<dbReference type="NCBIfam" id="TIGR01371">
    <property type="entry name" value="met_syn_B12ind"/>
    <property type="match status" value="1"/>
</dbReference>
<keyword evidence="7 10" id="KW-0479">Metal-binding</keyword>
<evidence type="ECO:0000256" key="10">
    <source>
        <dbReference type="HAMAP-Rule" id="MF_00172"/>
    </source>
</evidence>
<comment type="similarity">
    <text evidence="3 10">Belongs to the vitamin-B12 independent methionine synthase family.</text>
</comment>
<dbReference type="RefSeq" id="WP_181556075.1">
    <property type="nucleotide sequence ID" value="NZ_JACDUT010000005.1"/>
</dbReference>
<dbReference type="GO" id="GO:0009086">
    <property type="term" value="P:methionine biosynthetic process"/>
    <property type="evidence" value="ECO:0007669"/>
    <property type="project" value="UniProtKB-UniRule"/>
</dbReference>
<dbReference type="PIRSF" id="PIRSF000382">
    <property type="entry name" value="MeTrfase_B12_ind"/>
    <property type="match status" value="1"/>
</dbReference>
<keyword evidence="8 10" id="KW-0862">Zinc</keyword>
<feature type="binding site" evidence="10 11">
    <location>
        <position position="562"/>
    </location>
    <ligand>
        <name>5-methyltetrahydropteroyltri-L-glutamate</name>
        <dbReference type="ChEBI" id="CHEBI:58207"/>
    </ligand>
</feature>
<comment type="cofactor">
    <cofactor evidence="12">
        <name>Zn(2+)</name>
        <dbReference type="ChEBI" id="CHEBI:29105"/>
    </cofactor>
    <text evidence="12">Binds 2 Zn(2+) ions per subunit.</text>
</comment>
<evidence type="ECO:0000256" key="12">
    <source>
        <dbReference type="PIRSR" id="PIRSR000382-2"/>
    </source>
</evidence>
<feature type="binding site" evidence="12">
    <location>
        <position position="666"/>
    </location>
    <ligand>
        <name>Zn(2+)</name>
        <dbReference type="ChEBI" id="CHEBI:29105"/>
        <label>1</label>
        <note>catalytic</note>
    </ligand>
</feature>
<evidence type="ECO:0000313" key="17">
    <source>
        <dbReference type="Proteomes" id="UP000523087"/>
    </source>
</evidence>
<feature type="binding site" evidence="10 11">
    <location>
        <position position="600"/>
    </location>
    <ligand>
        <name>L-methionine</name>
        <dbReference type="ChEBI" id="CHEBI:57844"/>
    </ligand>
</feature>
<comment type="catalytic activity">
    <reaction evidence="10">
        <text>5-methyltetrahydropteroyltri-L-glutamate + L-homocysteine = tetrahydropteroyltri-L-glutamate + L-methionine</text>
        <dbReference type="Rhea" id="RHEA:21196"/>
        <dbReference type="ChEBI" id="CHEBI:57844"/>
        <dbReference type="ChEBI" id="CHEBI:58140"/>
        <dbReference type="ChEBI" id="CHEBI:58199"/>
        <dbReference type="ChEBI" id="CHEBI:58207"/>
        <dbReference type="EC" id="2.1.1.14"/>
    </reaction>
</comment>
<dbReference type="CDD" id="cd03311">
    <property type="entry name" value="CIMS_C_terminal_like"/>
    <property type="match status" value="1"/>
</dbReference>
<dbReference type="Pfam" id="PF08267">
    <property type="entry name" value="Meth_synt_1"/>
    <property type="match status" value="1"/>
</dbReference>
<dbReference type="InterPro" id="IPR002629">
    <property type="entry name" value="Met_Synth_C/arc"/>
</dbReference>
<accession>A0A7V9Z791</accession>
<feature type="binding site" evidence="10 11">
    <location>
        <begin position="432"/>
        <end position="434"/>
    </location>
    <ligand>
        <name>L-methionine</name>
        <dbReference type="ChEBI" id="CHEBI:57844"/>
    </ligand>
</feature>
<keyword evidence="4 10" id="KW-0489">Methyltransferase</keyword>
<name>A0A7V9Z791_9BACL</name>
<feature type="binding site" evidence="10">
    <location>
        <position position="644"/>
    </location>
    <ligand>
        <name>Zn(2+)</name>
        <dbReference type="ChEBI" id="CHEBI:29105"/>
        <note>catalytic</note>
    </ligand>
</feature>
<dbReference type="SUPFAM" id="SSF51726">
    <property type="entry name" value="UROD/MetE-like"/>
    <property type="match status" value="2"/>
</dbReference>
<feature type="binding site" evidence="10 11">
    <location>
        <begin position="516"/>
        <end position="517"/>
    </location>
    <ligand>
        <name>5-methyltetrahydropteroyltri-L-glutamate</name>
        <dbReference type="ChEBI" id="CHEBI:58207"/>
    </ligand>
</feature>
<sequence length="762" mass="88231">MAVFSSNLGYPRIGERREWKKTLESFWNGAISETELYDTMKRLRLRHVQKQMKKGIDLIPVGDFSLYDHMLDMAFMFGYIPSRFQHMSRGSLETYFAMARGAKHQSALEMTKWFNTNYHYIVPELENTTPILVENRLLHLYEEAKQELNIDTKPVMLGPITFLLLSKKYDHNDFKTHLSSLIPIYIQVLKELYEAGVSWVQIDEPILVQDIDETIIRFFHDVYDAFHAALPSLHIILQTYYESISHYKEIVSLPVAGIGLDFVHDEGINVSHMRKWGFPDDKVLAAGIIDGRNVWKSSLEAKANFIDHLAHYIDVDRLIIQPSCSLLHVPVTVQHEQSLPPLLKEALAFADEKLDEVYELTQYVKGDRTIDDFRHYDRHYQSFVMSSSRNVQSVQEALANIETYPTKRIDYSKRKHDHKKRWNLPVLPTTTIGSFPQTKEIRQARLKWKKGEWTEEHYQSFIRKEIKNWIHIQEKLDIDVLVHGEFERTDMVEFFGEKLTGIACTTNGWVQSYGSRCVRPPIIFGDVAFNKPMTVDETAYAQTLTHKPVKGMLTGPVTILNWSFVRNDIDRFHVLRQLALAIREEVLALEKNGIGMIQVDEPALREGLPLKRSKRTRYLEAAVEAFRLATCSVQPETQIHTHMCYSQFEDIIEAIDALDADVISIESSRSHGELVHSFEIYRYEREIGLGVYDIHSPRIPTIEEVGENIERALQVLDHHQFWVNPDCGLKTRNAEEAIAALKVMVEAAKIYRQKLVTKTVSQ</sequence>
<dbReference type="GO" id="GO:0032259">
    <property type="term" value="P:methylation"/>
    <property type="evidence" value="ECO:0007669"/>
    <property type="project" value="UniProtKB-KW"/>
</dbReference>
<evidence type="ECO:0000256" key="1">
    <source>
        <dbReference type="ARBA" id="ARBA00002777"/>
    </source>
</evidence>
<keyword evidence="9 10" id="KW-0486">Methionine biosynthesis</keyword>
<feature type="binding site" evidence="10 11">
    <location>
        <begin position="432"/>
        <end position="434"/>
    </location>
    <ligand>
        <name>L-homocysteine</name>
        <dbReference type="ChEBI" id="CHEBI:58199"/>
    </ligand>
</feature>
<dbReference type="EMBL" id="JACDUT010000005">
    <property type="protein sequence ID" value="MBA2875249.1"/>
    <property type="molecule type" value="Genomic_DNA"/>
</dbReference>
<evidence type="ECO:0000256" key="7">
    <source>
        <dbReference type="ARBA" id="ARBA00022723"/>
    </source>
</evidence>
<evidence type="ECO:0000256" key="13">
    <source>
        <dbReference type="PIRSR" id="PIRSR000382-3"/>
    </source>
</evidence>
<keyword evidence="5 10" id="KW-0028">Amino-acid biosynthesis</keyword>
<dbReference type="Gene3D" id="3.20.20.210">
    <property type="match status" value="2"/>
</dbReference>
<feature type="binding site" evidence="10">
    <location>
        <begin position="17"/>
        <end position="20"/>
    </location>
    <ligand>
        <name>5-methyltetrahydropteroyltri-L-glutamate</name>
        <dbReference type="ChEBI" id="CHEBI:58207"/>
    </ligand>
</feature>
<evidence type="ECO:0000256" key="3">
    <source>
        <dbReference type="ARBA" id="ARBA00009553"/>
    </source>
</evidence>
<dbReference type="Proteomes" id="UP000523087">
    <property type="component" value="Unassembled WGS sequence"/>
</dbReference>
<dbReference type="AlphaFoldDB" id="A0A7V9Z791"/>
<evidence type="ECO:0000256" key="2">
    <source>
        <dbReference type="ARBA" id="ARBA00004681"/>
    </source>
</evidence>
<evidence type="ECO:0000256" key="4">
    <source>
        <dbReference type="ARBA" id="ARBA00022603"/>
    </source>
</evidence>
<dbReference type="EC" id="2.1.1.14" evidence="10"/>
<feature type="binding site" evidence="10">
    <location>
        <position position="642"/>
    </location>
    <ligand>
        <name>Zn(2+)</name>
        <dbReference type="ChEBI" id="CHEBI:29105"/>
        <note>catalytic</note>
    </ligand>
</feature>
<feature type="binding site" evidence="10 11">
    <location>
        <position position="485"/>
    </location>
    <ligand>
        <name>L-methionine</name>
        <dbReference type="ChEBI" id="CHEBI:57844"/>
    </ligand>
</feature>
<dbReference type="GO" id="GO:0008270">
    <property type="term" value="F:zinc ion binding"/>
    <property type="evidence" value="ECO:0007669"/>
    <property type="project" value="InterPro"/>
</dbReference>
<comment type="function">
    <text evidence="1 10">Catalyzes the transfer of a methyl group from 5-methyltetrahydrofolate to homocysteine resulting in methionine formation.</text>
</comment>
<feature type="binding site" evidence="12">
    <location>
        <position position="644"/>
    </location>
    <ligand>
        <name>Zn(2+)</name>
        <dbReference type="ChEBI" id="CHEBI:29105"/>
        <label>1</label>
        <note>catalytic</note>
    </ligand>
</feature>
<dbReference type="InterPro" id="IPR013215">
    <property type="entry name" value="Cbl-indep_Met_Synth_N"/>
</dbReference>
<feature type="binding site" evidence="12">
    <location>
        <position position="642"/>
    </location>
    <ligand>
        <name>Zn(2+)</name>
        <dbReference type="ChEBI" id="CHEBI:29105"/>
        <label>1</label>
        <note>catalytic</note>
    </ligand>
</feature>
<dbReference type="CDD" id="cd03312">
    <property type="entry name" value="CIMS_N_terminal_like"/>
    <property type="match status" value="1"/>
</dbReference>
<feature type="active site" description="Proton donor" evidence="10 13">
    <location>
        <position position="695"/>
    </location>
</feature>
<dbReference type="Pfam" id="PF01717">
    <property type="entry name" value="Meth_synt_2"/>
    <property type="match status" value="1"/>
</dbReference>
<feature type="binding site" evidence="11">
    <location>
        <position position="20"/>
    </location>
    <ligand>
        <name>5-methyltetrahydropteroyltri-L-glutamate</name>
        <dbReference type="ChEBI" id="CHEBI:58207"/>
    </ligand>
</feature>
<organism evidence="16 17">
    <name type="scientific">Thermaerobacillus caldiproteolyticus</name>
    <dbReference type="NCBI Taxonomy" id="247480"/>
    <lineage>
        <taxon>Bacteria</taxon>
        <taxon>Bacillati</taxon>
        <taxon>Bacillota</taxon>
        <taxon>Bacilli</taxon>
        <taxon>Bacillales</taxon>
        <taxon>Anoxybacillaceae</taxon>
        <taxon>Thermaerobacillus</taxon>
    </lineage>
</organism>
<feature type="binding site" evidence="10">
    <location>
        <position position="606"/>
    </location>
    <ligand>
        <name>5-methyltetrahydropteroyltri-L-glutamate</name>
        <dbReference type="ChEBI" id="CHEBI:58207"/>
    </ligand>
</feature>
<comment type="caution">
    <text evidence="16">The sequence shown here is derived from an EMBL/GenBank/DDBJ whole genome shotgun (WGS) entry which is preliminary data.</text>
</comment>
<dbReference type="UniPathway" id="UPA00051">
    <property type="reaction ID" value="UER00082"/>
</dbReference>
<feature type="binding site" evidence="10 11">
    <location>
        <position position="600"/>
    </location>
    <ligand>
        <name>L-homocysteine</name>
        <dbReference type="ChEBI" id="CHEBI:58199"/>
    </ligand>
</feature>
<feature type="binding site" evidence="12">
    <location>
        <position position="727"/>
    </location>
    <ligand>
        <name>Zn(2+)</name>
        <dbReference type="ChEBI" id="CHEBI:29105"/>
        <label>1</label>
        <note>catalytic</note>
    </ligand>
</feature>
<keyword evidence="17" id="KW-1185">Reference proteome</keyword>
<feature type="domain" description="Cobalamin-independent methionine synthase MetE C-terminal/archaeal" evidence="14">
    <location>
        <begin position="427"/>
        <end position="749"/>
    </location>
</feature>
<keyword evidence="6 10" id="KW-0808">Transferase</keyword>
<feature type="binding site" evidence="10">
    <location>
        <position position="485"/>
    </location>
    <ligand>
        <name>L-homocysteine</name>
        <dbReference type="ChEBI" id="CHEBI:58199"/>
    </ligand>
</feature>
<feature type="binding site" evidence="10">
    <location>
        <position position="727"/>
    </location>
    <ligand>
        <name>Zn(2+)</name>
        <dbReference type="ChEBI" id="CHEBI:29105"/>
        <note>catalytic</note>
    </ligand>
</feature>
<feature type="binding site" evidence="10">
    <location>
        <position position="112"/>
    </location>
    <ligand>
        <name>5-methyltetrahydropteroyltri-L-glutamate</name>
        <dbReference type="ChEBI" id="CHEBI:58207"/>
    </ligand>
</feature>
<dbReference type="NCBIfam" id="NF003556">
    <property type="entry name" value="PRK05222.1"/>
    <property type="match status" value="1"/>
</dbReference>
<feature type="binding site" evidence="11">
    <location>
        <position position="117"/>
    </location>
    <ligand>
        <name>5-methyltetrahydropteroyltri-L-glutamate</name>
        <dbReference type="ChEBI" id="CHEBI:58207"/>
    </ligand>
</feature>